<sequence length="71" mass="8290">MKQKSRNLPFNLLSTNTLNIISDLVQHYDFAVMSKKQTKRVREKLLEKLMTFEIGCFNEDENSRAAITRSP</sequence>
<organism evidence="8 9">
    <name type="scientific">Linum tenue</name>
    <dbReference type="NCBI Taxonomy" id="586396"/>
    <lineage>
        <taxon>Eukaryota</taxon>
        <taxon>Viridiplantae</taxon>
        <taxon>Streptophyta</taxon>
        <taxon>Embryophyta</taxon>
        <taxon>Tracheophyta</taxon>
        <taxon>Spermatophyta</taxon>
        <taxon>Magnoliopsida</taxon>
        <taxon>eudicotyledons</taxon>
        <taxon>Gunneridae</taxon>
        <taxon>Pentapetalae</taxon>
        <taxon>rosids</taxon>
        <taxon>fabids</taxon>
        <taxon>Malpighiales</taxon>
        <taxon>Linaceae</taxon>
        <taxon>Linum</taxon>
    </lineage>
</organism>
<accession>A0AAV0LLV1</accession>
<dbReference type="PANTHER" id="PTHR45136">
    <property type="entry name" value="ABC TRANSPORTER DOMAIN-CONTAINING PROTEIN"/>
    <property type="match status" value="1"/>
</dbReference>
<dbReference type="Gene3D" id="1.20.1560.10">
    <property type="entry name" value="ABC transporter type 1, transmembrane domain"/>
    <property type="match status" value="1"/>
</dbReference>
<evidence type="ECO:0000256" key="6">
    <source>
        <dbReference type="ARBA" id="ARBA00023136"/>
    </source>
</evidence>
<dbReference type="InterPro" id="IPR036640">
    <property type="entry name" value="ABC1_TM_sf"/>
</dbReference>
<evidence type="ECO:0000256" key="4">
    <source>
        <dbReference type="ARBA" id="ARBA00022737"/>
    </source>
</evidence>
<comment type="similarity">
    <text evidence="1">Belongs to the ABC transporter superfamily. ABCB family. Multidrug resistance exporter (TC 3.A.1.201) subfamily.</text>
</comment>
<evidence type="ECO:0000256" key="7">
    <source>
        <dbReference type="ARBA" id="ARBA00023180"/>
    </source>
</evidence>
<keyword evidence="4" id="KW-0677">Repeat</keyword>
<dbReference type="EMBL" id="CAMGYJ010000006">
    <property type="protein sequence ID" value="CAI0434764.1"/>
    <property type="molecule type" value="Genomic_DNA"/>
</dbReference>
<gene>
    <name evidence="8" type="ORF">LITE_LOCUS24400</name>
</gene>
<protein>
    <submittedName>
        <fullName evidence="8">Uncharacterized protein</fullName>
    </submittedName>
</protein>
<evidence type="ECO:0000256" key="2">
    <source>
        <dbReference type="ARBA" id="ARBA00022448"/>
    </source>
</evidence>
<keyword evidence="2" id="KW-0813">Transport</keyword>
<evidence type="ECO:0000256" key="1">
    <source>
        <dbReference type="ARBA" id="ARBA00007577"/>
    </source>
</evidence>
<reference evidence="8" key="1">
    <citation type="submission" date="2022-08" db="EMBL/GenBank/DDBJ databases">
        <authorList>
            <person name="Gutierrez-Valencia J."/>
        </authorList>
    </citation>
    <scope>NUCLEOTIDE SEQUENCE</scope>
</reference>
<evidence type="ECO:0000256" key="5">
    <source>
        <dbReference type="ARBA" id="ARBA00022989"/>
    </source>
</evidence>
<dbReference type="PANTHER" id="PTHR45136:SF2">
    <property type="entry name" value="ABC TRANSPORTER DOMAIN-CONTAINING PROTEIN"/>
    <property type="match status" value="1"/>
</dbReference>
<dbReference type="GO" id="GO:0005524">
    <property type="term" value="F:ATP binding"/>
    <property type="evidence" value="ECO:0007669"/>
    <property type="project" value="InterPro"/>
</dbReference>
<dbReference type="GO" id="GO:0016020">
    <property type="term" value="C:membrane"/>
    <property type="evidence" value="ECO:0007669"/>
    <property type="project" value="InterPro"/>
</dbReference>
<keyword evidence="7" id="KW-0325">Glycoprotein</keyword>
<evidence type="ECO:0000313" key="8">
    <source>
        <dbReference type="EMBL" id="CAI0434764.1"/>
    </source>
</evidence>
<keyword evidence="3" id="KW-0812">Transmembrane</keyword>
<evidence type="ECO:0000313" key="9">
    <source>
        <dbReference type="Proteomes" id="UP001154282"/>
    </source>
</evidence>
<name>A0AAV0LLV1_9ROSI</name>
<comment type="caution">
    <text evidence="8">The sequence shown here is derived from an EMBL/GenBank/DDBJ whole genome shotgun (WGS) entry which is preliminary data.</text>
</comment>
<evidence type="ECO:0000256" key="3">
    <source>
        <dbReference type="ARBA" id="ARBA00022692"/>
    </source>
</evidence>
<proteinExistence type="inferred from homology"/>
<keyword evidence="9" id="KW-1185">Reference proteome</keyword>
<dbReference type="AlphaFoldDB" id="A0AAV0LLV1"/>
<keyword evidence="6" id="KW-0472">Membrane</keyword>
<dbReference type="Proteomes" id="UP001154282">
    <property type="component" value="Unassembled WGS sequence"/>
</dbReference>
<keyword evidence="5" id="KW-1133">Transmembrane helix</keyword>